<keyword evidence="1" id="KW-0812">Transmembrane</keyword>
<evidence type="ECO:0000313" key="3">
    <source>
        <dbReference type="Proteomes" id="UP000448235"/>
    </source>
</evidence>
<evidence type="ECO:0008006" key="4">
    <source>
        <dbReference type="Google" id="ProtNLM"/>
    </source>
</evidence>
<keyword evidence="1" id="KW-0472">Membrane</keyword>
<dbReference type="Proteomes" id="UP000448235">
    <property type="component" value="Unassembled WGS sequence"/>
</dbReference>
<reference evidence="2 3" key="1">
    <citation type="submission" date="2019-12" db="EMBL/GenBank/DDBJ databases">
        <title>Draft genome sequencing of Halomonas icarensis D1-1.</title>
        <authorList>
            <person name="Pandiyan K."/>
            <person name="Kushwaha P."/>
            <person name="Gowdham M."/>
            <person name="Chakdar H."/>
            <person name="Singh A."/>
            <person name="Kumar M."/>
            <person name="Saxena A.K."/>
        </authorList>
    </citation>
    <scope>NUCLEOTIDE SEQUENCE [LARGE SCALE GENOMIC DNA]</scope>
    <source>
        <strain evidence="2 3">D1-1</strain>
    </source>
</reference>
<dbReference type="EMBL" id="WUTS01000001">
    <property type="protein sequence ID" value="NAW12123.1"/>
    <property type="molecule type" value="Genomic_DNA"/>
</dbReference>
<evidence type="ECO:0000313" key="2">
    <source>
        <dbReference type="EMBL" id="NAW12123.1"/>
    </source>
</evidence>
<gene>
    <name evidence="2" type="ORF">GRB80_04630</name>
</gene>
<sequence>MGGQPTAERLSLLLGLALLMLASLPRYLVAGHENRFSLMLMALAVVCLVGVLQWRLLDVAGKARLPRLLSRLGLCMLAGLTGMAGWHALFTDFIGWELWLSHGTTLGLLLHALGLWVRPPFRE</sequence>
<keyword evidence="1" id="KW-1133">Transmembrane helix</keyword>
<dbReference type="RefSeq" id="WP_161422694.1">
    <property type="nucleotide sequence ID" value="NZ_JARWMY010000007.1"/>
</dbReference>
<feature type="transmembrane region" description="Helical" evidence="1">
    <location>
        <begin position="68"/>
        <end position="86"/>
    </location>
</feature>
<evidence type="ECO:0000256" key="1">
    <source>
        <dbReference type="SAM" id="Phobius"/>
    </source>
</evidence>
<feature type="transmembrane region" description="Helical" evidence="1">
    <location>
        <begin position="98"/>
        <end position="117"/>
    </location>
</feature>
<organism evidence="2 3">
    <name type="scientific">Halomonas icarae</name>
    <dbReference type="NCBI Taxonomy" id="2691040"/>
    <lineage>
        <taxon>Bacteria</taxon>
        <taxon>Pseudomonadati</taxon>
        <taxon>Pseudomonadota</taxon>
        <taxon>Gammaproteobacteria</taxon>
        <taxon>Oceanospirillales</taxon>
        <taxon>Halomonadaceae</taxon>
        <taxon>Halomonas</taxon>
    </lineage>
</organism>
<comment type="caution">
    <text evidence="2">The sequence shown here is derived from an EMBL/GenBank/DDBJ whole genome shotgun (WGS) entry which is preliminary data.</text>
</comment>
<proteinExistence type="predicted"/>
<keyword evidence="3" id="KW-1185">Reference proteome</keyword>
<name>A0A7X5ALY9_9GAMM</name>
<protein>
    <recommendedName>
        <fullName evidence="4">Transmembrane protein</fullName>
    </recommendedName>
</protein>
<feature type="transmembrane region" description="Helical" evidence="1">
    <location>
        <begin position="36"/>
        <end position="56"/>
    </location>
</feature>
<dbReference type="AlphaFoldDB" id="A0A7X5ALY9"/>
<accession>A0A7X5ALY9</accession>